<dbReference type="Gene3D" id="2.60.120.1440">
    <property type="match status" value="1"/>
</dbReference>
<gene>
    <name evidence="5" type="ORF">J6I44_06890</name>
</gene>
<feature type="transmembrane region" description="Helical" evidence="2">
    <location>
        <begin position="109"/>
        <end position="130"/>
    </location>
</feature>
<feature type="region of interest" description="Disordered" evidence="1">
    <location>
        <begin position="76"/>
        <end position="99"/>
    </location>
</feature>
<dbReference type="PANTHER" id="PTHR30273:SF2">
    <property type="entry name" value="PROTEIN FECR"/>
    <property type="match status" value="1"/>
</dbReference>
<evidence type="ECO:0000313" key="6">
    <source>
        <dbReference type="Proteomes" id="UP001207918"/>
    </source>
</evidence>
<evidence type="ECO:0000256" key="1">
    <source>
        <dbReference type="SAM" id="MobiDB-lite"/>
    </source>
</evidence>
<dbReference type="InterPro" id="IPR006860">
    <property type="entry name" value="FecR"/>
</dbReference>
<reference evidence="5 6" key="1">
    <citation type="submission" date="2021-03" db="EMBL/GenBank/DDBJ databases">
        <title>Aliifodinibius sp. nov., a new bacterium isolated from saline soil.</title>
        <authorList>
            <person name="Galisteo C."/>
            <person name="De La Haba R."/>
            <person name="Sanchez-Porro C."/>
            <person name="Ventosa A."/>
        </authorList>
    </citation>
    <scope>NUCLEOTIDE SEQUENCE [LARGE SCALE GENOMIC DNA]</scope>
    <source>
        <strain evidence="5 6">1BSP15-2V2</strain>
    </source>
</reference>
<evidence type="ECO:0000256" key="2">
    <source>
        <dbReference type="SAM" id="Phobius"/>
    </source>
</evidence>
<name>A0ABT3PKY3_9BACT</name>
<dbReference type="InterPro" id="IPR032508">
    <property type="entry name" value="FecR_C"/>
</dbReference>
<accession>A0ABT3PKY3</accession>
<feature type="domain" description="FecR protein" evidence="3">
    <location>
        <begin position="146"/>
        <end position="239"/>
    </location>
</feature>
<keyword evidence="6" id="KW-1185">Reference proteome</keyword>
<evidence type="ECO:0000259" key="4">
    <source>
        <dbReference type="Pfam" id="PF16344"/>
    </source>
</evidence>
<proteinExistence type="predicted"/>
<dbReference type="PANTHER" id="PTHR30273">
    <property type="entry name" value="PERIPLASMIC SIGNAL SENSOR AND SIGMA FACTOR ACTIVATOR FECR-RELATED"/>
    <property type="match status" value="1"/>
</dbReference>
<dbReference type="InterPro" id="IPR012373">
    <property type="entry name" value="Ferrdict_sens_TM"/>
</dbReference>
<keyword evidence="2" id="KW-1133">Transmembrane helix</keyword>
<dbReference type="PIRSF" id="PIRSF018266">
    <property type="entry name" value="FecR"/>
    <property type="match status" value="1"/>
</dbReference>
<keyword evidence="2" id="KW-0812">Transmembrane</keyword>
<keyword evidence="2" id="KW-0472">Membrane</keyword>
<protein>
    <submittedName>
        <fullName evidence="5">FecR domain-containing protein</fullName>
    </submittedName>
</protein>
<feature type="domain" description="Protein FecR C-terminal" evidence="4">
    <location>
        <begin position="289"/>
        <end position="361"/>
    </location>
</feature>
<evidence type="ECO:0000313" key="5">
    <source>
        <dbReference type="EMBL" id="MCW9706574.1"/>
    </source>
</evidence>
<dbReference type="Proteomes" id="UP001207918">
    <property type="component" value="Unassembled WGS sequence"/>
</dbReference>
<comment type="caution">
    <text evidence="5">The sequence shown here is derived from an EMBL/GenBank/DDBJ whole genome shotgun (WGS) entry which is preliminary data.</text>
</comment>
<sequence length="363" mass="40429">MNSKEINWNKLLRYIRGDSSHEEQKEVEEWASSSSENKNVISFLEGVWQASAEEKEDWDVDSAWLRYEFRYGKDFQDPAEEGETDKSRIPTSGSPQKEVKVAEDRKSGVLSWALVAAAAALVCLIVLYSYPSQKASVTEAPPMKEIVAKHGQRIHFRLSDGTKVTLNAGSKIIAPKVFSDSARTLQLEGQAFFDVATDSTRPFLVNTDRSLTKVLGTRFDVKAYPTDSRVEVTVAEGKVALQAVRSINDAGNAQVITRGYQGYLSPEGNASVTKVGDINSYIGWTKGQLVFNNDPFAQVKRVLERWYDIEISIASEPGDTLSKQRFTGSFTDTQSMDEVLEAIALSLNIKFKKMSDGSYTIYE</sequence>
<dbReference type="Pfam" id="PF16344">
    <property type="entry name" value="FecR_C"/>
    <property type="match status" value="1"/>
</dbReference>
<dbReference type="Gene3D" id="3.55.50.30">
    <property type="match status" value="1"/>
</dbReference>
<evidence type="ECO:0000259" key="3">
    <source>
        <dbReference type="Pfam" id="PF04773"/>
    </source>
</evidence>
<organism evidence="5 6">
    <name type="scientific">Fodinibius salsisoli</name>
    <dbReference type="NCBI Taxonomy" id="2820877"/>
    <lineage>
        <taxon>Bacteria</taxon>
        <taxon>Pseudomonadati</taxon>
        <taxon>Balneolota</taxon>
        <taxon>Balneolia</taxon>
        <taxon>Balneolales</taxon>
        <taxon>Balneolaceae</taxon>
        <taxon>Fodinibius</taxon>
    </lineage>
</organism>
<dbReference type="Pfam" id="PF04773">
    <property type="entry name" value="FecR"/>
    <property type="match status" value="1"/>
</dbReference>
<dbReference type="RefSeq" id="WP_265765297.1">
    <property type="nucleotide sequence ID" value="NZ_JAGGJA010000004.1"/>
</dbReference>
<dbReference type="EMBL" id="JAGGJA010000004">
    <property type="protein sequence ID" value="MCW9706574.1"/>
    <property type="molecule type" value="Genomic_DNA"/>
</dbReference>